<sequence length="67" mass="7755">MPTELYKNSSIVDALRWVTRSRSNFAQIVLKELFTNEERHRATISGANGFQKLGPEKNRLFKIMDSL</sequence>
<dbReference type="WBParaSite" id="nRc.2.0.1.t33140-RA">
    <property type="protein sequence ID" value="nRc.2.0.1.t33140-RA"/>
    <property type="gene ID" value="nRc.2.0.1.g33140"/>
</dbReference>
<organism evidence="1 2">
    <name type="scientific">Romanomermis culicivorax</name>
    <name type="common">Nematode worm</name>
    <dbReference type="NCBI Taxonomy" id="13658"/>
    <lineage>
        <taxon>Eukaryota</taxon>
        <taxon>Metazoa</taxon>
        <taxon>Ecdysozoa</taxon>
        <taxon>Nematoda</taxon>
        <taxon>Enoplea</taxon>
        <taxon>Dorylaimia</taxon>
        <taxon>Mermithida</taxon>
        <taxon>Mermithoidea</taxon>
        <taxon>Mermithidae</taxon>
        <taxon>Romanomermis</taxon>
    </lineage>
</organism>
<evidence type="ECO:0000313" key="1">
    <source>
        <dbReference type="Proteomes" id="UP000887565"/>
    </source>
</evidence>
<dbReference type="AlphaFoldDB" id="A0A915K2W8"/>
<proteinExistence type="predicted"/>
<evidence type="ECO:0000313" key="2">
    <source>
        <dbReference type="WBParaSite" id="nRc.2.0.1.t33140-RA"/>
    </source>
</evidence>
<dbReference type="Proteomes" id="UP000887565">
    <property type="component" value="Unplaced"/>
</dbReference>
<name>A0A915K2W8_ROMCU</name>
<protein>
    <submittedName>
        <fullName evidence="2">Uncharacterized protein</fullName>
    </submittedName>
</protein>
<accession>A0A915K2W8</accession>
<keyword evidence="1" id="KW-1185">Reference proteome</keyword>
<reference evidence="2" key="1">
    <citation type="submission" date="2022-11" db="UniProtKB">
        <authorList>
            <consortium name="WormBaseParasite"/>
        </authorList>
    </citation>
    <scope>IDENTIFICATION</scope>
</reference>